<organism evidence="2 3">
    <name type="scientific">Taenia crassiceps</name>
    <dbReference type="NCBI Taxonomy" id="6207"/>
    <lineage>
        <taxon>Eukaryota</taxon>
        <taxon>Metazoa</taxon>
        <taxon>Spiralia</taxon>
        <taxon>Lophotrochozoa</taxon>
        <taxon>Platyhelminthes</taxon>
        <taxon>Cestoda</taxon>
        <taxon>Eucestoda</taxon>
        <taxon>Cyclophyllidea</taxon>
        <taxon>Taeniidae</taxon>
        <taxon>Taenia</taxon>
    </lineage>
</organism>
<evidence type="ECO:0000256" key="1">
    <source>
        <dbReference type="SAM" id="MobiDB-lite"/>
    </source>
</evidence>
<reference evidence="2 3" key="1">
    <citation type="journal article" date="2022" name="Front. Cell. Infect. Microbiol.">
        <title>The Genomes of Two Strains of Taenia crassiceps the Animal Model for the Study of Human Cysticercosis.</title>
        <authorList>
            <person name="Bobes R.J."/>
            <person name="Estrada K."/>
            <person name="Rios-Valencia D.G."/>
            <person name="Calderon-Gallegos A."/>
            <person name="de la Torre P."/>
            <person name="Carrero J.C."/>
            <person name="Sanchez-Flores A."/>
            <person name="Laclette J.P."/>
        </authorList>
    </citation>
    <scope>NUCLEOTIDE SEQUENCE [LARGE SCALE GENOMIC DNA]</scope>
    <source>
        <strain evidence="2">WFUcys</strain>
    </source>
</reference>
<sequence length="474" mass="52069">MYVLEKYINVGLDTNGVLDGMVNEFLCNISLLQSKSPSIDKSDVDVLHKLSLYQRSRWTELQKLKNSFSLRYAEWLFMRPLYLDMAVLSGDSSVVRAKDLNGSTNMESNANELSSLSRLMERTGDLFRTMGNSLTRFADGPSLGTEPSSELSWCSRSLSRIAESCKFFEQKTLANDAKALLSRLDDILATLDNLIAEESDILSVSINRSSGRLSGLYMDTSMDSNNRPSSQGVPLNSLSLLSKSQVSYSTPTKGTELVGGISDEIGEVTEKPTRHFPNVTADVANFRTNDDLFNDINTQLASLLQATTSNIHGKSIENESTGDVQSNSQVGTPHIQPPLVPLRLSSRRASLKSLRLGIPISSEEAISRNEIVLSNAQSSSHLKSFSEFSMEDDSDSRSPRPPLVSIDVNVEGRKRPIAPLSLDSLYLNSPSDERENHQGDGTERENDSCPEDESLGLLSFGNMSDCASQIFLSP</sequence>
<protein>
    <submittedName>
        <fullName evidence="2">Uncharacterized protein</fullName>
    </submittedName>
</protein>
<feature type="region of interest" description="Disordered" evidence="1">
    <location>
        <begin position="314"/>
        <end position="338"/>
    </location>
</feature>
<feature type="compositionally biased region" description="Polar residues" evidence="1">
    <location>
        <begin position="314"/>
        <end position="331"/>
    </location>
</feature>
<evidence type="ECO:0000313" key="3">
    <source>
        <dbReference type="Proteomes" id="UP001651158"/>
    </source>
</evidence>
<accession>A0ABR4QDJ9</accession>
<evidence type="ECO:0000313" key="2">
    <source>
        <dbReference type="EMBL" id="KAL5107689.1"/>
    </source>
</evidence>
<dbReference type="EMBL" id="JAKROA010000004">
    <property type="protein sequence ID" value="KAL5107689.1"/>
    <property type="molecule type" value="Genomic_DNA"/>
</dbReference>
<feature type="compositionally biased region" description="Basic and acidic residues" evidence="1">
    <location>
        <begin position="431"/>
        <end position="447"/>
    </location>
</feature>
<keyword evidence="3" id="KW-1185">Reference proteome</keyword>
<dbReference type="Proteomes" id="UP001651158">
    <property type="component" value="Unassembled WGS sequence"/>
</dbReference>
<proteinExistence type="predicted"/>
<comment type="caution">
    <text evidence="2">The sequence shown here is derived from an EMBL/GenBank/DDBJ whole genome shotgun (WGS) entry which is preliminary data.</text>
</comment>
<feature type="region of interest" description="Disordered" evidence="1">
    <location>
        <begin position="421"/>
        <end position="456"/>
    </location>
</feature>
<name>A0ABR4QDJ9_9CEST</name>
<gene>
    <name evidence="2" type="ORF">TcWFU_004762</name>
</gene>